<evidence type="ECO:0000256" key="1">
    <source>
        <dbReference type="SAM" id="Phobius"/>
    </source>
</evidence>
<reference evidence="2" key="1">
    <citation type="journal article" date="2014" name="Int. J. Syst. Evol. Microbiol.">
        <title>Complete genome sequence of Corynebacterium casei LMG S-19264T (=DSM 44701T), isolated from a smear-ripened cheese.</title>
        <authorList>
            <consortium name="US DOE Joint Genome Institute (JGI-PGF)"/>
            <person name="Walter F."/>
            <person name="Albersmeier A."/>
            <person name="Kalinowski J."/>
            <person name="Ruckert C."/>
        </authorList>
    </citation>
    <scope>NUCLEOTIDE SEQUENCE</scope>
    <source>
        <strain evidence="2">NBRC 110071</strain>
    </source>
</reference>
<organism evidence="2 3">
    <name type="scientific">Litoribrevibacter albus</name>
    <dbReference type="NCBI Taxonomy" id="1473156"/>
    <lineage>
        <taxon>Bacteria</taxon>
        <taxon>Pseudomonadati</taxon>
        <taxon>Pseudomonadota</taxon>
        <taxon>Gammaproteobacteria</taxon>
        <taxon>Oceanospirillales</taxon>
        <taxon>Oceanospirillaceae</taxon>
        <taxon>Litoribrevibacter</taxon>
    </lineage>
</organism>
<reference evidence="2" key="2">
    <citation type="submission" date="2023-01" db="EMBL/GenBank/DDBJ databases">
        <title>Draft genome sequence of Litoribrevibacter albus strain NBRC 110071.</title>
        <authorList>
            <person name="Sun Q."/>
            <person name="Mori K."/>
        </authorList>
    </citation>
    <scope>NUCLEOTIDE SEQUENCE</scope>
    <source>
        <strain evidence="2">NBRC 110071</strain>
    </source>
</reference>
<protein>
    <recommendedName>
        <fullName evidence="4">DUF962 domain-containing protein</fullName>
    </recommendedName>
</protein>
<dbReference type="EMBL" id="BSNM01000011">
    <property type="protein sequence ID" value="GLQ31271.1"/>
    <property type="molecule type" value="Genomic_DNA"/>
</dbReference>
<feature type="transmembrane region" description="Helical" evidence="1">
    <location>
        <begin position="25"/>
        <end position="43"/>
    </location>
</feature>
<sequence length="158" mass="18400">MFANKSADQWFEEYGDSHQNKVNKLIHWIMVPAIFFTVVGLLWEIPRMAWMGESVWINWATVAMVPAMIFYFRMSVSIMVGMALFTAGCFYLAYWLSVSVAMPLWQLSLLIFVVAWVFQFIGHKIEGKKPSFFKDLQFLLVGPAWLMGFIYRSLGIKY</sequence>
<feature type="transmembrane region" description="Helical" evidence="1">
    <location>
        <begin position="55"/>
        <end position="72"/>
    </location>
</feature>
<evidence type="ECO:0008006" key="4">
    <source>
        <dbReference type="Google" id="ProtNLM"/>
    </source>
</evidence>
<name>A0AA37W8B4_9GAMM</name>
<dbReference type="GO" id="GO:0046521">
    <property type="term" value="P:sphingoid catabolic process"/>
    <property type="evidence" value="ECO:0007669"/>
    <property type="project" value="TreeGrafter"/>
</dbReference>
<dbReference type="PANTHER" id="PTHR28026">
    <property type="entry name" value="DUF962 DOMAIN PROTEIN (AFU_ORTHOLOGUE AFUA_8G05310)"/>
    <property type="match status" value="1"/>
</dbReference>
<dbReference type="PANTHER" id="PTHR28026:SF9">
    <property type="entry name" value="2-HYDROXY-PALMITIC ACID DIOXYGENASE MPO1"/>
    <property type="match status" value="1"/>
</dbReference>
<keyword evidence="3" id="KW-1185">Reference proteome</keyword>
<dbReference type="Pfam" id="PF06127">
    <property type="entry name" value="Mpo1-like"/>
    <property type="match status" value="1"/>
</dbReference>
<gene>
    <name evidence="2" type="ORF">GCM10007876_17500</name>
</gene>
<accession>A0AA37W8B4</accession>
<evidence type="ECO:0000313" key="3">
    <source>
        <dbReference type="Proteomes" id="UP001161389"/>
    </source>
</evidence>
<evidence type="ECO:0000313" key="2">
    <source>
        <dbReference type="EMBL" id="GLQ31271.1"/>
    </source>
</evidence>
<feature type="transmembrane region" description="Helical" evidence="1">
    <location>
        <begin position="104"/>
        <end position="121"/>
    </location>
</feature>
<dbReference type="RefSeq" id="WP_284380818.1">
    <property type="nucleotide sequence ID" value="NZ_BSNM01000011.1"/>
</dbReference>
<keyword evidence="1" id="KW-0472">Membrane</keyword>
<dbReference type="GO" id="GO:0016020">
    <property type="term" value="C:membrane"/>
    <property type="evidence" value="ECO:0007669"/>
    <property type="project" value="GOC"/>
</dbReference>
<proteinExistence type="predicted"/>
<keyword evidence="1" id="KW-0812">Transmembrane</keyword>
<keyword evidence="1" id="KW-1133">Transmembrane helix</keyword>
<dbReference type="AlphaFoldDB" id="A0AA37W8B4"/>
<comment type="caution">
    <text evidence="2">The sequence shown here is derived from an EMBL/GenBank/DDBJ whole genome shotgun (WGS) entry which is preliminary data.</text>
</comment>
<dbReference type="InterPro" id="IPR009305">
    <property type="entry name" value="Mpo1-like"/>
</dbReference>
<feature type="transmembrane region" description="Helical" evidence="1">
    <location>
        <begin position="78"/>
        <end position="97"/>
    </location>
</feature>
<feature type="transmembrane region" description="Helical" evidence="1">
    <location>
        <begin position="136"/>
        <end position="154"/>
    </location>
</feature>
<dbReference type="Proteomes" id="UP001161389">
    <property type="component" value="Unassembled WGS sequence"/>
</dbReference>